<gene>
    <name evidence="1" type="ORF">IBL28_16040</name>
</gene>
<feature type="non-terminal residue" evidence="1">
    <location>
        <position position="1"/>
    </location>
</feature>
<dbReference type="Proteomes" id="UP000653730">
    <property type="component" value="Unassembled WGS sequence"/>
</dbReference>
<dbReference type="AlphaFoldDB" id="A0A926JUI8"/>
<dbReference type="RefSeq" id="WP_223129414.1">
    <property type="nucleotide sequence ID" value="NZ_JACVDC010000060.1"/>
</dbReference>
<accession>A0A926JUI8</accession>
<evidence type="ECO:0000313" key="1">
    <source>
        <dbReference type="EMBL" id="MBC9797487.1"/>
    </source>
</evidence>
<protein>
    <recommendedName>
        <fullName evidence="3">Adhesin domain-containing protein</fullName>
    </recommendedName>
</protein>
<evidence type="ECO:0008006" key="3">
    <source>
        <dbReference type="Google" id="ProtNLM"/>
    </source>
</evidence>
<proteinExistence type="predicted"/>
<keyword evidence="2" id="KW-1185">Reference proteome</keyword>
<reference evidence="1 2" key="1">
    <citation type="submission" date="2020-09" db="EMBL/GenBank/DDBJ databases">
        <title>Sinomicrobium weinanense sp. nov., a halophilic bacteria isolated from saline-alkali soil.</title>
        <authorList>
            <person name="Wu P."/>
            <person name="Ren H."/>
            <person name="Mei Y."/>
            <person name="Liang Y."/>
            <person name="Chen Z."/>
        </authorList>
    </citation>
    <scope>NUCLEOTIDE SEQUENCE [LARGE SCALE GENOMIC DNA]</scope>
    <source>
        <strain evidence="1 2">FJxs</strain>
    </source>
</reference>
<comment type="caution">
    <text evidence="1">The sequence shown here is derived from an EMBL/GenBank/DDBJ whole genome shotgun (WGS) entry which is preliminary data.</text>
</comment>
<organism evidence="1 2">
    <name type="scientific">Sinomicrobium weinanense</name>
    <dbReference type="NCBI Taxonomy" id="2842200"/>
    <lineage>
        <taxon>Bacteria</taxon>
        <taxon>Pseudomonadati</taxon>
        <taxon>Bacteroidota</taxon>
        <taxon>Flavobacteriia</taxon>
        <taxon>Flavobacteriales</taxon>
        <taxon>Flavobacteriaceae</taxon>
        <taxon>Sinomicrobium</taxon>
    </lineage>
</organism>
<name>A0A926JUI8_9FLAO</name>
<dbReference type="EMBL" id="JACVDC010000060">
    <property type="protein sequence ID" value="MBC9797487.1"/>
    <property type="molecule type" value="Genomic_DNA"/>
</dbReference>
<evidence type="ECO:0000313" key="2">
    <source>
        <dbReference type="Proteomes" id="UP000653730"/>
    </source>
</evidence>
<sequence>GQLNLSTINGEIDLEMKNTSLTLETIHGNVFARENLELETEERVVGHKMSGSTDQATNSLKLKTINGNIYLR</sequence>